<gene>
    <name evidence="1" type="ORF">BGZ70_009831</name>
</gene>
<dbReference type="AlphaFoldDB" id="A0A9P6M6D1"/>
<reference evidence="1" key="1">
    <citation type="journal article" date="2020" name="Fungal Divers.">
        <title>Resolving the Mortierellaceae phylogeny through synthesis of multi-gene phylogenetics and phylogenomics.</title>
        <authorList>
            <person name="Vandepol N."/>
            <person name="Liber J."/>
            <person name="Desiro A."/>
            <person name="Na H."/>
            <person name="Kennedy M."/>
            <person name="Barry K."/>
            <person name="Grigoriev I.V."/>
            <person name="Miller A.N."/>
            <person name="O'Donnell K."/>
            <person name="Stajich J.E."/>
            <person name="Bonito G."/>
        </authorList>
    </citation>
    <scope>NUCLEOTIDE SEQUENCE</scope>
    <source>
        <strain evidence="1">CK1249</strain>
    </source>
</reference>
<keyword evidence="2" id="KW-1185">Reference proteome</keyword>
<dbReference type="Proteomes" id="UP000738359">
    <property type="component" value="Unassembled WGS sequence"/>
</dbReference>
<organism evidence="1 2">
    <name type="scientific">Mortierella alpina</name>
    <name type="common">Oleaginous fungus</name>
    <name type="synonym">Mortierella renispora</name>
    <dbReference type="NCBI Taxonomy" id="64518"/>
    <lineage>
        <taxon>Eukaryota</taxon>
        <taxon>Fungi</taxon>
        <taxon>Fungi incertae sedis</taxon>
        <taxon>Mucoromycota</taxon>
        <taxon>Mortierellomycotina</taxon>
        <taxon>Mortierellomycetes</taxon>
        <taxon>Mortierellales</taxon>
        <taxon>Mortierellaceae</taxon>
        <taxon>Mortierella</taxon>
    </lineage>
</organism>
<sequence>MVIASGVCNGNAYFRGPHEHGALCMLIRDYHFPRETVYPATRISSIVWQAISAVNISDQKVAFRHYVKYYHGRIEETDDTIRADFGDKHGIEAKFEPPCSNRLKQTNVVPI</sequence>
<dbReference type="OrthoDB" id="2360671at2759"/>
<proteinExistence type="predicted"/>
<comment type="caution">
    <text evidence="1">The sequence shown here is derived from an EMBL/GenBank/DDBJ whole genome shotgun (WGS) entry which is preliminary data.</text>
</comment>
<evidence type="ECO:0000313" key="1">
    <source>
        <dbReference type="EMBL" id="KAF9967369.1"/>
    </source>
</evidence>
<name>A0A9P6M6D1_MORAP</name>
<dbReference type="EMBL" id="JAAAHY010000083">
    <property type="protein sequence ID" value="KAF9967369.1"/>
    <property type="molecule type" value="Genomic_DNA"/>
</dbReference>
<protein>
    <submittedName>
        <fullName evidence="1">Uncharacterized protein</fullName>
    </submittedName>
</protein>
<evidence type="ECO:0000313" key="2">
    <source>
        <dbReference type="Proteomes" id="UP000738359"/>
    </source>
</evidence>
<accession>A0A9P6M6D1</accession>